<dbReference type="PANTHER" id="PTHR47926">
    <property type="entry name" value="PENTATRICOPEPTIDE REPEAT-CONTAINING PROTEIN"/>
    <property type="match status" value="1"/>
</dbReference>
<evidence type="ECO:0008006" key="5">
    <source>
        <dbReference type="Google" id="ProtNLM"/>
    </source>
</evidence>
<dbReference type="FunFam" id="1.25.40.10:FF:000351">
    <property type="entry name" value="Pentatricopeptide repeat-containing protein"/>
    <property type="match status" value="1"/>
</dbReference>
<proteinExistence type="predicted"/>
<dbReference type="InterPro" id="IPR011990">
    <property type="entry name" value="TPR-like_helical_dom_sf"/>
</dbReference>
<dbReference type="Pfam" id="PF01535">
    <property type="entry name" value="PPR"/>
    <property type="match status" value="5"/>
</dbReference>
<dbReference type="InterPro" id="IPR046960">
    <property type="entry name" value="PPR_At4g14850-like_plant"/>
</dbReference>
<dbReference type="FunFam" id="1.25.40.10:FF:000073">
    <property type="entry name" value="Pentatricopeptide repeat-containing protein chloroplastic"/>
    <property type="match status" value="1"/>
</dbReference>
<dbReference type="EMBL" id="JAINDJ010000005">
    <property type="protein sequence ID" value="KAG9446766.1"/>
    <property type="molecule type" value="Genomic_DNA"/>
</dbReference>
<keyword evidence="1" id="KW-0677">Repeat</keyword>
<sequence>MGISTPTRNSIVSAIKHYVSQGVVSEGKAIHAQIIKCGFLPETLLYNHLLNIYCKSSDYVSAERVFDEMPEKNLVSFATLISGYSRSHNPQSAYLLVPRLQEAGLSPNNFVFSSLILTCSKLLSVDRGKQIHSQVIVSGFETDPFVRTSLVDMYSKFNDLNSATSIFGQCTVSDPIMYNSMISGLVSFGSFEEAVYLFVKARRDFDLRPSEFTFGSLIKASANIEIEVGEQVHVFSIKTGLDFDCFVGTSLVDMYGRFGDMESSEKVFRSILSLDIALYNAIIVGFSQNSLDEKALQFYQELRSRGLIPSDVTFSSILRACGSLKHVKLGKIIHGMIQSSEFHKDLAVNTALIDMYMKCGCVEESWKVFRRMPNINTISYNSMICGLGQNGKFYEAVKLFIDMKCLYMEPDHATFVVLMSSCLGHERISYVHAIKHGFGSDAMVQNSLLDGLVKAGFMNEAQELFHKMPQRTVISWTTIISGLSQLGCHSDALELFKSMQLAAISPNCFTISCILKACGNLANLDHGRCIHACSIKHGTDDDEFTNSSLLDMYANCGALGDSLNLFEELPKKDVVSWNSMITGCAQHGKGAESLKLLGDMDKYGVRPNHVTFVSLLTSCSRSGLVDEGVHIFESMTPKYGIVPCMEHYACLVDMFGRVGMLDRVKRLIESMPFEPDVSIWKIVLAACKLHADAELAKIAGDHVLGSDHQEKASFVAIQNVLSMTHNWDEAAETRKKMRDLGLRKDPGSYLEEVSEQKKKRMKGDTDVPRLSPAALQNQLEQAARLKGEQVAARAIPDDAEKDEWFEVLDEEPGDDEDSVRSLLVHPQDATSQEPKRIDRIRCQSRRHSRIAMQSIDSEYFRTAISESIFISEAFSLSPVKTTSDIRTQSEITDKKKKMN</sequence>
<feature type="repeat" description="PPR" evidence="2">
    <location>
        <begin position="275"/>
        <end position="309"/>
    </location>
</feature>
<dbReference type="NCBIfam" id="TIGR00756">
    <property type="entry name" value="PPR"/>
    <property type="match status" value="7"/>
</dbReference>
<dbReference type="InterPro" id="IPR046848">
    <property type="entry name" value="E_motif"/>
</dbReference>
<dbReference type="PROSITE" id="PS51375">
    <property type="entry name" value="PPR"/>
    <property type="match status" value="8"/>
</dbReference>
<evidence type="ECO:0000313" key="3">
    <source>
        <dbReference type="EMBL" id="KAG9446766.1"/>
    </source>
</evidence>
<dbReference type="Proteomes" id="UP000825729">
    <property type="component" value="Unassembled WGS sequence"/>
</dbReference>
<feature type="repeat" description="PPR" evidence="2">
    <location>
        <begin position="376"/>
        <end position="410"/>
    </location>
</feature>
<dbReference type="PANTHER" id="PTHR47926:SF342">
    <property type="entry name" value="TETRATRICOPEPTIDE-LIKE HELICAL DOMAIN-CONTAINING PROTEIN-RELATED"/>
    <property type="match status" value="1"/>
</dbReference>
<protein>
    <recommendedName>
        <fullName evidence="5">Pentatricopeptide repeat-containing protein</fullName>
    </recommendedName>
</protein>
<feature type="repeat" description="PPR" evidence="2">
    <location>
        <begin position="441"/>
        <end position="471"/>
    </location>
</feature>
<organism evidence="3 4">
    <name type="scientific">Aristolochia fimbriata</name>
    <name type="common">White veined hardy Dutchman's pipe vine</name>
    <dbReference type="NCBI Taxonomy" id="158543"/>
    <lineage>
        <taxon>Eukaryota</taxon>
        <taxon>Viridiplantae</taxon>
        <taxon>Streptophyta</taxon>
        <taxon>Embryophyta</taxon>
        <taxon>Tracheophyta</taxon>
        <taxon>Spermatophyta</taxon>
        <taxon>Magnoliopsida</taxon>
        <taxon>Magnoliidae</taxon>
        <taxon>Piperales</taxon>
        <taxon>Aristolochiaceae</taxon>
        <taxon>Aristolochia</taxon>
    </lineage>
</organism>
<dbReference type="Pfam" id="PF20431">
    <property type="entry name" value="E_motif"/>
    <property type="match status" value="1"/>
</dbReference>
<feature type="repeat" description="PPR" evidence="2">
    <location>
        <begin position="42"/>
        <end position="76"/>
    </location>
</feature>
<gene>
    <name evidence="3" type="ORF">H6P81_012894</name>
</gene>
<evidence type="ECO:0000313" key="4">
    <source>
        <dbReference type="Proteomes" id="UP000825729"/>
    </source>
</evidence>
<dbReference type="Gene3D" id="1.25.40.10">
    <property type="entry name" value="Tetratricopeptide repeat domain"/>
    <property type="match status" value="6"/>
</dbReference>
<dbReference type="GO" id="GO:0009451">
    <property type="term" value="P:RNA modification"/>
    <property type="evidence" value="ECO:0007669"/>
    <property type="project" value="InterPro"/>
</dbReference>
<dbReference type="GO" id="GO:0003723">
    <property type="term" value="F:RNA binding"/>
    <property type="evidence" value="ECO:0007669"/>
    <property type="project" value="InterPro"/>
</dbReference>
<feature type="repeat" description="PPR" evidence="2">
    <location>
        <begin position="174"/>
        <end position="209"/>
    </location>
</feature>
<dbReference type="InterPro" id="IPR002885">
    <property type="entry name" value="PPR_rpt"/>
</dbReference>
<feature type="repeat" description="PPR" evidence="2">
    <location>
        <begin position="573"/>
        <end position="607"/>
    </location>
</feature>
<evidence type="ECO:0000256" key="1">
    <source>
        <dbReference type="ARBA" id="ARBA00022737"/>
    </source>
</evidence>
<evidence type="ECO:0000256" key="2">
    <source>
        <dbReference type="PROSITE-ProRule" id="PRU00708"/>
    </source>
</evidence>
<dbReference type="FunFam" id="1.25.40.10:FF:000343">
    <property type="entry name" value="Pentatricopeptide repeat-containing protein At3g58590"/>
    <property type="match status" value="1"/>
</dbReference>
<comment type="caution">
    <text evidence="3">The sequence shown here is derived from an EMBL/GenBank/DDBJ whole genome shotgun (WGS) entry which is preliminary data.</text>
</comment>
<dbReference type="GO" id="GO:0099402">
    <property type="term" value="P:plant organ development"/>
    <property type="evidence" value="ECO:0007669"/>
    <property type="project" value="UniProtKB-ARBA"/>
</dbReference>
<name>A0AAV7EEC5_ARIFI</name>
<dbReference type="Pfam" id="PF13041">
    <property type="entry name" value="PPR_2"/>
    <property type="match status" value="4"/>
</dbReference>
<dbReference type="FunFam" id="1.25.40.10:FF:000158">
    <property type="entry name" value="pentatricopeptide repeat-containing protein At2g33680"/>
    <property type="match status" value="1"/>
</dbReference>
<feature type="repeat" description="PPR" evidence="2">
    <location>
        <begin position="472"/>
        <end position="506"/>
    </location>
</feature>
<feature type="repeat" description="PPR" evidence="2">
    <location>
        <begin position="608"/>
        <end position="643"/>
    </location>
</feature>
<keyword evidence="4" id="KW-1185">Reference proteome</keyword>
<dbReference type="AlphaFoldDB" id="A0AAV7EEC5"/>
<reference evidence="3 4" key="1">
    <citation type="submission" date="2021-07" db="EMBL/GenBank/DDBJ databases">
        <title>The Aristolochia fimbriata genome: insights into angiosperm evolution, floral development and chemical biosynthesis.</title>
        <authorList>
            <person name="Jiao Y."/>
        </authorList>
    </citation>
    <scope>NUCLEOTIDE SEQUENCE [LARGE SCALE GENOMIC DNA]</scope>
    <source>
        <strain evidence="3">IBCAS-2021</strain>
        <tissue evidence="3">Leaf</tissue>
    </source>
</reference>
<accession>A0AAV7EEC5</accession>